<protein>
    <submittedName>
        <fullName evidence="2">5866_t:CDS:1</fullName>
    </submittedName>
</protein>
<evidence type="ECO:0000256" key="1">
    <source>
        <dbReference type="SAM" id="MobiDB-lite"/>
    </source>
</evidence>
<feature type="region of interest" description="Disordered" evidence="1">
    <location>
        <begin position="1"/>
        <end position="36"/>
    </location>
</feature>
<name>A0A9N9H223_9GLOM</name>
<comment type="caution">
    <text evidence="2">The sequence shown here is derived from an EMBL/GenBank/DDBJ whole genome shotgun (WGS) entry which is preliminary data.</text>
</comment>
<organism evidence="2 3">
    <name type="scientific">Paraglomus occultum</name>
    <dbReference type="NCBI Taxonomy" id="144539"/>
    <lineage>
        <taxon>Eukaryota</taxon>
        <taxon>Fungi</taxon>
        <taxon>Fungi incertae sedis</taxon>
        <taxon>Mucoromycota</taxon>
        <taxon>Glomeromycotina</taxon>
        <taxon>Glomeromycetes</taxon>
        <taxon>Paraglomerales</taxon>
        <taxon>Paraglomeraceae</taxon>
        <taxon>Paraglomus</taxon>
    </lineage>
</organism>
<dbReference type="Proteomes" id="UP000789572">
    <property type="component" value="Unassembled WGS sequence"/>
</dbReference>
<gene>
    <name evidence="2" type="ORF">POCULU_LOCUS9945</name>
</gene>
<evidence type="ECO:0000313" key="3">
    <source>
        <dbReference type="Proteomes" id="UP000789572"/>
    </source>
</evidence>
<proteinExistence type="predicted"/>
<evidence type="ECO:0000313" key="2">
    <source>
        <dbReference type="EMBL" id="CAG8650952.1"/>
    </source>
</evidence>
<dbReference type="EMBL" id="CAJVPJ010004333">
    <property type="protein sequence ID" value="CAG8650952.1"/>
    <property type="molecule type" value="Genomic_DNA"/>
</dbReference>
<dbReference type="AlphaFoldDB" id="A0A9N9H223"/>
<sequence>KGKRTLYNENVRRSERQRLRKEKGRQPTQKTEPRHTSLETIIDKEHHFIDWNKFPDGICVLIDYKPSS</sequence>
<reference evidence="2" key="1">
    <citation type="submission" date="2021-06" db="EMBL/GenBank/DDBJ databases">
        <authorList>
            <person name="Kallberg Y."/>
            <person name="Tangrot J."/>
            <person name="Rosling A."/>
        </authorList>
    </citation>
    <scope>NUCLEOTIDE SEQUENCE</scope>
    <source>
        <strain evidence="2">IA702</strain>
    </source>
</reference>
<feature type="non-terminal residue" evidence="2">
    <location>
        <position position="1"/>
    </location>
</feature>
<accession>A0A9N9H223</accession>
<keyword evidence="3" id="KW-1185">Reference proteome</keyword>